<dbReference type="Pfam" id="PF00990">
    <property type="entry name" value="GGDEF"/>
    <property type="match status" value="1"/>
</dbReference>
<name>A0A0C2NQW8_9VIBR</name>
<comment type="caution">
    <text evidence="8">The sequence shown here is derived from an EMBL/GenBank/DDBJ whole genome shotgun (WGS) entry which is preliminary data.</text>
</comment>
<dbReference type="Gene3D" id="3.30.450.350">
    <property type="entry name" value="CHASE domain"/>
    <property type="match status" value="1"/>
</dbReference>
<dbReference type="AlphaFoldDB" id="A0A0C2NQW8"/>
<dbReference type="CDD" id="cd01949">
    <property type="entry name" value="GGDEF"/>
    <property type="match status" value="1"/>
</dbReference>
<dbReference type="EMBL" id="JTKH01000024">
    <property type="protein sequence ID" value="KII76572.1"/>
    <property type="molecule type" value="Genomic_DNA"/>
</dbReference>
<dbReference type="InterPro" id="IPR043128">
    <property type="entry name" value="Rev_trsase/Diguanyl_cyclase"/>
</dbReference>
<dbReference type="PANTHER" id="PTHR46663:SF2">
    <property type="entry name" value="GGDEF DOMAIN-CONTAINING PROTEIN"/>
    <property type="match status" value="1"/>
</dbReference>
<comment type="subcellular location">
    <subcellularLocation>
        <location evidence="2">Membrane</location>
    </subcellularLocation>
</comment>
<proteinExistence type="predicted"/>
<accession>A0A0C2NUR5</accession>
<dbReference type="InterPro" id="IPR000160">
    <property type="entry name" value="GGDEF_dom"/>
</dbReference>
<dbReference type="PROSITE" id="PS51257">
    <property type="entry name" value="PROKAR_LIPOPROTEIN"/>
    <property type="match status" value="1"/>
</dbReference>
<evidence type="ECO:0000256" key="3">
    <source>
        <dbReference type="ARBA" id="ARBA00022692"/>
    </source>
</evidence>
<keyword evidence="5" id="KW-0472">Membrane</keyword>
<dbReference type="SMART" id="SM00267">
    <property type="entry name" value="GGDEF"/>
    <property type="match status" value="1"/>
</dbReference>
<dbReference type="STRING" id="1461322.OJ16_17465"/>
<dbReference type="FunFam" id="3.30.70.270:FF:000001">
    <property type="entry name" value="Diguanylate cyclase domain protein"/>
    <property type="match status" value="1"/>
</dbReference>
<evidence type="ECO:0000313" key="9">
    <source>
        <dbReference type="Proteomes" id="UP000031672"/>
    </source>
</evidence>
<sequence>MRHCRCRRWSLSLLCIAFILVSVSCIEYLNYHQKTYLMSAMQKKAEEKVSLVRTRLEALIFSDVYILNSIPVLMAANPNMSVNDWYDLANRLSERSKHIRSISLAPNDIVEYVYPLEGNMQVLGTHYRHLPEQYQSIEKARLTQDFDISGPIPLLQGGQGVIARIPIFTDPPFNSQYWGSCSVVLDLDTLLEDAGVGALTEQYQIVISSVNELGATGQTFFGESATLSHAVVKENVYFPFGHWVIAIAEKPTSLLSVNSMQSHSVRLIGYGNLIFLSLSFIAIYRMYDLANQRSLHDPLTGLPNRRYFMSTLEQQFLLAKSAIVGERFALLNIDLDKFKWVNDQFGHNAGDQVLLAAAHRIKSTLRSSDVIARVGGDEFLVLLPRVLNAADAQLVVEAIERSLSHTPVEYGGHSIQVQASIGCALFKQPFNSVEEMLKAADDSMYQAKKQRRDLQIAII</sequence>
<dbReference type="PROSITE" id="PS50839">
    <property type="entry name" value="CHASE"/>
    <property type="match status" value="1"/>
</dbReference>
<dbReference type="InterPro" id="IPR006189">
    <property type="entry name" value="CHASE_dom"/>
</dbReference>
<dbReference type="Pfam" id="PF03924">
    <property type="entry name" value="CHASE"/>
    <property type="match status" value="1"/>
</dbReference>
<reference evidence="8 9" key="1">
    <citation type="submission" date="2014-11" db="EMBL/GenBank/DDBJ databases">
        <title>Draft Genome Sequence of Vibrio piscirenalis strains CECT 8603T and CECT 8604, two marine Gammaproteobacterium isolated from cultured gilthead sea bream (Sparus aurata).</title>
        <authorList>
            <person name="Arahal D.R."/>
            <person name="Rodrigo-Torres L."/>
            <person name="Lucena T."/>
            <person name="Pujalte M.J."/>
        </authorList>
    </citation>
    <scope>NUCLEOTIDE SEQUENCE [LARGE SCALE GENOMIC DNA]</scope>
    <source>
        <strain evidence="8 9">DCR 1-4-2</strain>
    </source>
</reference>
<comment type="cofactor">
    <cofactor evidence="1">
        <name>Mg(2+)</name>
        <dbReference type="ChEBI" id="CHEBI:18420"/>
    </cofactor>
</comment>
<dbReference type="SUPFAM" id="SSF55073">
    <property type="entry name" value="Nucleotide cyclase"/>
    <property type="match status" value="1"/>
</dbReference>
<dbReference type="Proteomes" id="UP000031672">
    <property type="component" value="Unassembled WGS sequence"/>
</dbReference>
<accession>A0A0C2NQW8</accession>
<gene>
    <name evidence="8" type="ORF">OJ16_17465</name>
</gene>
<feature type="domain" description="GGDEF" evidence="7">
    <location>
        <begin position="326"/>
        <end position="459"/>
    </location>
</feature>
<keyword evidence="9" id="KW-1185">Reference proteome</keyword>
<dbReference type="NCBIfam" id="TIGR00254">
    <property type="entry name" value="GGDEF"/>
    <property type="match status" value="1"/>
</dbReference>
<dbReference type="InterPro" id="IPR052163">
    <property type="entry name" value="DGC-Regulatory_Protein"/>
</dbReference>
<dbReference type="PROSITE" id="PS50887">
    <property type="entry name" value="GGDEF"/>
    <property type="match status" value="1"/>
</dbReference>
<dbReference type="GO" id="GO:0016020">
    <property type="term" value="C:membrane"/>
    <property type="evidence" value="ECO:0007669"/>
    <property type="project" value="UniProtKB-SubCell"/>
</dbReference>
<evidence type="ECO:0000256" key="5">
    <source>
        <dbReference type="ARBA" id="ARBA00023136"/>
    </source>
</evidence>
<dbReference type="InterPro" id="IPR029787">
    <property type="entry name" value="Nucleotide_cyclase"/>
</dbReference>
<evidence type="ECO:0000313" key="8">
    <source>
        <dbReference type="EMBL" id="KII76572.1"/>
    </source>
</evidence>
<dbReference type="PANTHER" id="PTHR46663">
    <property type="entry name" value="DIGUANYLATE CYCLASE DGCT-RELATED"/>
    <property type="match status" value="1"/>
</dbReference>
<protein>
    <submittedName>
        <fullName evidence="8">Diguanylate cyclase</fullName>
    </submittedName>
</protein>
<evidence type="ECO:0000259" key="6">
    <source>
        <dbReference type="PROSITE" id="PS50839"/>
    </source>
</evidence>
<evidence type="ECO:0000256" key="4">
    <source>
        <dbReference type="ARBA" id="ARBA00022989"/>
    </source>
</evidence>
<dbReference type="GO" id="GO:0007165">
    <property type="term" value="P:signal transduction"/>
    <property type="evidence" value="ECO:0007669"/>
    <property type="project" value="UniProtKB-ARBA"/>
</dbReference>
<evidence type="ECO:0000256" key="1">
    <source>
        <dbReference type="ARBA" id="ARBA00001946"/>
    </source>
</evidence>
<evidence type="ECO:0000256" key="2">
    <source>
        <dbReference type="ARBA" id="ARBA00004370"/>
    </source>
</evidence>
<dbReference type="Gene3D" id="3.30.70.270">
    <property type="match status" value="1"/>
</dbReference>
<feature type="domain" description="CHASE" evidence="6">
    <location>
        <begin position="109"/>
        <end position="246"/>
    </location>
</feature>
<keyword evidence="4" id="KW-1133">Transmembrane helix</keyword>
<organism evidence="8 9">
    <name type="scientific">Vibrio renipiscarius</name>
    <dbReference type="NCBI Taxonomy" id="1461322"/>
    <lineage>
        <taxon>Bacteria</taxon>
        <taxon>Pseudomonadati</taxon>
        <taxon>Pseudomonadota</taxon>
        <taxon>Gammaproteobacteria</taxon>
        <taxon>Vibrionales</taxon>
        <taxon>Vibrionaceae</taxon>
        <taxon>Vibrio</taxon>
    </lineage>
</organism>
<dbReference type="InterPro" id="IPR042240">
    <property type="entry name" value="CHASE_sf"/>
</dbReference>
<evidence type="ECO:0000259" key="7">
    <source>
        <dbReference type="PROSITE" id="PS50887"/>
    </source>
</evidence>
<keyword evidence="3" id="KW-0812">Transmembrane</keyword>
<dbReference type="SMART" id="SM01079">
    <property type="entry name" value="CHASE"/>
    <property type="match status" value="1"/>
</dbReference>
<dbReference type="OrthoDB" id="9812260at2"/>
<dbReference type="GO" id="GO:0003824">
    <property type="term" value="F:catalytic activity"/>
    <property type="evidence" value="ECO:0007669"/>
    <property type="project" value="UniProtKB-ARBA"/>
</dbReference>